<evidence type="ECO:0000256" key="1">
    <source>
        <dbReference type="SAM" id="MobiDB-lite"/>
    </source>
</evidence>
<sequence length="224" mass="24944">MRKHCYFVASLLVLLPASVRAQAGKQALPIDNAQEQVRQNRTRVTYFAGVGEEAFTRKAAIFRSQITMRDSVSGTERRYYPTGQLWMAIPYAHVPSKLRHGVLTIWYQSGQLMSREEYVGDKLQGGLKRYYADGTLQYEATYTQGKLDQEQCYTSTGAVISCLDYQLQELAAITSANARASGPASMAKPLTEPPPAYMPPNSHSKPDHILSPRGESSPILRVKP</sequence>
<protein>
    <recommendedName>
        <fullName evidence="5">Toxin-antitoxin system YwqK family antitoxin</fullName>
    </recommendedName>
</protein>
<keyword evidence="2" id="KW-0732">Signal</keyword>
<name>A0ABS8AXN8_9BACT</name>
<proteinExistence type="predicted"/>
<dbReference type="Pfam" id="PF07661">
    <property type="entry name" value="MORN_2"/>
    <property type="match status" value="3"/>
</dbReference>
<dbReference type="RefSeq" id="WP_226179591.1">
    <property type="nucleotide sequence ID" value="NZ_JAJADR010000008.1"/>
</dbReference>
<gene>
    <name evidence="3" type="ORF">LGH74_21450</name>
</gene>
<comment type="caution">
    <text evidence="3">The sequence shown here is derived from an EMBL/GenBank/DDBJ whole genome shotgun (WGS) entry which is preliminary data.</text>
</comment>
<evidence type="ECO:0000256" key="2">
    <source>
        <dbReference type="SAM" id="SignalP"/>
    </source>
</evidence>
<dbReference type="SUPFAM" id="SSF82185">
    <property type="entry name" value="Histone H3 K4-specific methyltransferase SET7/9 N-terminal domain"/>
    <property type="match status" value="1"/>
</dbReference>
<dbReference type="Gene3D" id="3.90.930.1">
    <property type="match status" value="1"/>
</dbReference>
<evidence type="ECO:0000313" key="3">
    <source>
        <dbReference type="EMBL" id="MCB2410570.1"/>
    </source>
</evidence>
<dbReference type="Proteomes" id="UP001165296">
    <property type="component" value="Unassembled WGS sequence"/>
</dbReference>
<feature type="region of interest" description="Disordered" evidence="1">
    <location>
        <begin position="181"/>
        <end position="224"/>
    </location>
</feature>
<organism evidence="3 4">
    <name type="scientific">Hymenobacter lucidus</name>
    <dbReference type="NCBI Taxonomy" id="2880930"/>
    <lineage>
        <taxon>Bacteria</taxon>
        <taxon>Pseudomonadati</taxon>
        <taxon>Bacteroidota</taxon>
        <taxon>Cytophagia</taxon>
        <taxon>Cytophagales</taxon>
        <taxon>Hymenobacteraceae</taxon>
        <taxon>Hymenobacter</taxon>
    </lineage>
</organism>
<reference evidence="3" key="1">
    <citation type="submission" date="2021-10" db="EMBL/GenBank/DDBJ databases">
        <authorList>
            <person name="Dean J.D."/>
            <person name="Kim M.K."/>
            <person name="Newey C.N."/>
            <person name="Stoker T.S."/>
            <person name="Thompson D.W."/>
            <person name="Grose J.H."/>
        </authorList>
    </citation>
    <scope>NUCLEOTIDE SEQUENCE</scope>
    <source>
        <strain evidence="3">BT178</strain>
    </source>
</reference>
<dbReference type="EMBL" id="JAJADR010000008">
    <property type="protein sequence ID" value="MCB2410570.1"/>
    <property type="molecule type" value="Genomic_DNA"/>
</dbReference>
<keyword evidence="4" id="KW-1185">Reference proteome</keyword>
<evidence type="ECO:0000313" key="4">
    <source>
        <dbReference type="Proteomes" id="UP001165296"/>
    </source>
</evidence>
<feature type="chain" id="PRO_5045129466" description="Toxin-antitoxin system YwqK family antitoxin" evidence="2">
    <location>
        <begin position="22"/>
        <end position="224"/>
    </location>
</feature>
<dbReference type="InterPro" id="IPR011652">
    <property type="entry name" value="MORN_2"/>
</dbReference>
<accession>A0ABS8AXN8</accession>
<feature type="signal peptide" evidence="2">
    <location>
        <begin position="1"/>
        <end position="21"/>
    </location>
</feature>
<evidence type="ECO:0008006" key="5">
    <source>
        <dbReference type="Google" id="ProtNLM"/>
    </source>
</evidence>